<dbReference type="EMBL" id="JBHSAJ010000035">
    <property type="protein sequence ID" value="MFC3935520.1"/>
    <property type="molecule type" value="Genomic_DNA"/>
</dbReference>
<gene>
    <name evidence="1" type="ORF">ACFOW3_12930</name>
</gene>
<name>A0ABV8DAF6_9BURK</name>
<organism evidence="1 2">
    <name type="scientific">Acidovorax facilis</name>
    <dbReference type="NCBI Taxonomy" id="12917"/>
    <lineage>
        <taxon>Bacteria</taxon>
        <taxon>Pseudomonadati</taxon>
        <taxon>Pseudomonadota</taxon>
        <taxon>Betaproteobacteria</taxon>
        <taxon>Burkholderiales</taxon>
        <taxon>Comamonadaceae</taxon>
        <taxon>Acidovorax</taxon>
    </lineage>
</organism>
<accession>A0ABV8DAF6</accession>
<comment type="caution">
    <text evidence="1">The sequence shown here is derived from an EMBL/GenBank/DDBJ whole genome shotgun (WGS) entry which is preliminary data.</text>
</comment>
<proteinExistence type="predicted"/>
<evidence type="ECO:0000313" key="1">
    <source>
        <dbReference type="EMBL" id="MFC3935520.1"/>
    </source>
</evidence>
<sequence length="46" mass="4945">MSETLDESVAWTLAGVRGLLLARPLGDAELGFELADETALDALARW</sequence>
<dbReference type="RefSeq" id="WP_156358702.1">
    <property type="nucleotide sequence ID" value="NZ_JAMXAX010000137.1"/>
</dbReference>
<reference evidence="2" key="1">
    <citation type="journal article" date="2019" name="Int. J. Syst. Evol. Microbiol.">
        <title>The Global Catalogue of Microorganisms (GCM) 10K type strain sequencing project: providing services to taxonomists for standard genome sequencing and annotation.</title>
        <authorList>
            <consortium name="The Broad Institute Genomics Platform"/>
            <consortium name="The Broad Institute Genome Sequencing Center for Infectious Disease"/>
            <person name="Wu L."/>
            <person name="Ma J."/>
        </authorList>
    </citation>
    <scope>NUCLEOTIDE SEQUENCE [LARGE SCALE GENOMIC DNA]</scope>
    <source>
        <strain evidence="2">CCUG 2113</strain>
    </source>
</reference>
<dbReference type="Proteomes" id="UP001595693">
    <property type="component" value="Unassembled WGS sequence"/>
</dbReference>
<evidence type="ECO:0000313" key="2">
    <source>
        <dbReference type="Proteomes" id="UP001595693"/>
    </source>
</evidence>
<protein>
    <submittedName>
        <fullName evidence="1">Uncharacterized protein</fullName>
    </submittedName>
</protein>
<keyword evidence="2" id="KW-1185">Reference proteome</keyword>